<sequence length="150" mass="17264">MNDSLDLLGDMTLKARMAQLRFTAHLYSPAELAGVHSDFAHLFYVVGKMTPDGNKNFNLFTTQRFFALHWFMATTNYTDVFHIENDNLVYMNLLRLVPHMHACGVGLTWPYVSATEAVPGFVYLRSAEDLLHLLQYITKIFSMRRKDAIQ</sequence>
<proteinExistence type="predicted"/>
<comment type="caution">
    <text evidence="1">The sequence shown here is derived from an EMBL/GenBank/DDBJ whole genome shotgun (WGS) entry which is preliminary data.</text>
</comment>
<keyword evidence="2" id="KW-1185">Reference proteome</keyword>
<accession>A0A6A0AB27</accession>
<gene>
    <name evidence="1" type="ORF">HaLaN_28619</name>
</gene>
<dbReference type="AlphaFoldDB" id="A0A6A0AB27"/>
<protein>
    <submittedName>
        <fullName evidence="1">Uncharacterized protein</fullName>
    </submittedName>
</protein>
<evidence type="ECO:0000313" key="1">
    <source>
        <dbReference type="EMBL" id="GFH29876.1"/>
    </source>
</evidence>
<organism evidence="1 2">
    <name type="scientific">Haematococcus lacustris</name>
    <name type="common">Green alga</name>
    <name type="synonym">Haematococcus pluvialis</name>
    <dbReference type="NCBI Taxonomy" id="44745"/>
    <lineage>
        <taxon>Eukaryota</taxon>
        <taxon>Viridiplantae</taxon>
        <taxon>Chlorophyta</taxon>
        <taxon>core chlorophytes</taxon>
        <taxon>Chlorophyceae</taxon>
        <taxon>CS clade</taxon>
        <taxon>Chlamydomonadales</taxon>
        <taxon>Haematococcaceae</taxon>
        <taxon>Haematococcus</taxon>
    </lineage>
</organism>
<dbReference type="EMBL" id="BLLF01004575">
    <property type="protein sequence ID" value="GFH29876.1"/>
    <property type="molecule type" value="Genomic_DNA"/>
</dbReference>
<dbReference type="Proteomes" id="UP000485058">
    <property type="component" value="Unassembled WGS sequence"/>
</dbReference>
<reference evidence="1 2" key="1">
    <citation type="submission" date="2020-02" db="EMBL/GenBank/DDBJ databases">
        <title>Draft genome sequence of Haematococcus lacustris strain NIES-144.</title>
        <authorList>
            <person name="Morimoto D."/>
            <person name="Nakagawa S."/>
            <person name="Yoshida T."/>
            <person name="Sawayama S."/>
        </authorList>
    </citation>
    <scope>NUCLEOTIDE SEQUENCE [LARGE SCALE GENOMIC DNA]</scope>
    <source>
        <strain evidence="1 2">NIES-144</strain>
    </source>
</reference>
<evidence type="ECO:0000313" key="2">
    <source>
        <dbReference type="Proteomes" id="UP000485058"/>
    </source>
</evidence>
<name>A0A6A0AB27_HAELA</name>